<keyword evidence="1" id="KW-0732">Signal</keyword>
<dbReference type="Gene3D" id="3.30.70.2650">
    <property type="match status" value="1"/>
</dbReference>
<dbReference type="EMBL" id="MFHD01000023">
    <property type="protein sequence ID" value="OGF62090.1"/>
    <property type="molecule type" value="Genomic_DNA"/>
</dbReference>
<comment type="caution">
    <text evidence="3">The sequence shown here is derived from an EMBL/GenBank/DDBJ whole genome shotgun (WGS) entry which is preliminary data.</text>
</comment>
<proteinExistence type="predicted"/>
<dbReference type="InterPro" id="IPR048846">
    <property type="entry name" value="PaaX-like_central"/>
</dbReference>
<sequence length="184" mass="21629">MAKYFYSTAKQRILLLLAAGLTLGLSTSPRTHAKVWKALPKAWKAIGRRTLRRIVNEFKYKRLVDFKEERDGTITVTLTKLGKHHALRYDPENIKISIPSKWDKIWRIATFDVPEKKKKARDALRWELKKLGFFELQKSVWVFPYECGDAIDFLVELFEIRNCVRLLEVAKISNDADLRLYFNL</sequence>
<dbReference type="Pfam" id="PF20803">
    <property type="entry name" value="PaaX_M"/>
    <property type="match status" value="1"/>
</dbReference>
<dbReference type="STRING" id="1798325.A2834_02060"/>
<dbReference type="AlphaFoldDB" id="A0A1F5VFH5"/>
<feature type="signal peptide" evidence="1">
    <location>
        <begin position="1"/>
        <end position="33"/>
    </location>
</feature>
<evidence type="ECO:0000313" key="3">
    <source>
        <dbReference type="EMBL" id="OGF62090.1"/>
    </source>
</evidence>
<evidence type="ECO:0000256" key="1">
    <source>
        <dbReference type="SAM" id="SignalP"/>
    </source>
</evidence>
<evidence type="ECO:0000313" key="4">
    <source>
        <dbReference type="Proteomes" id="UP000179251"/>
    </source>
</evidence>
<dbReference type="SUPFAM" id="SSF143430">
    <property type="entry name" value="TTP0101/SSO1404-like"/>
    <property type="match status" value="1"/>
</dbReference>
<evidence type="ECO:0000259" key="2">
    <source>
        <dbReference type="Pfam" id="PF20803"/>
    </source>
</evidence>
<gene>
    <name evidence="3" type="ORF">A2834_02060</name>
</gene>
<reference evidence="3 4" key="1">
    <citation type="journal article" date="2016" name="Nat. Commun.">
        <title>Thousands of microbial genomes shed light on interconnected biogeochemical processes in an aquifer system.</title>
        <authorList>
            <person name="Anantharaman K."/>
            <person name="Brown C.T."/>
            <person name="Hug L.A."/>
            <person name="Sharon I."/>
            <person name="Castelle C.J."/>
            <person name="Probst A.J."/>
            <person name="Thomas B.C."/>
            <person name="Singh A."/>
            <person name="Wilkins M.J."/>
            <person name="Karaoz U."/>
            <person name="Brodie E.L."/>
            <person name="Williams K.H."/>
            <person name="Hubbard S.S."/>
            <person name="Banfield J.F."/>
        </authorList>
    </citation>
    <scope>NUCLEOTIDE SEQUENCE [LARGE SCALE GENOMIC DNA]</scope>
</reference>
<feature type="chain" id="PRO_5009521943" description="Transcriptional repressor PaaX-like central Cas2-like domain-containing protein" evidence="1">
    <location>
        <begin position="34"/>
        <end position="184"/>
    </location>
</feature>
<feature type="domain" description="Transcriptional repressor PaaX-like central Cas2-like" evidence="2">
    <location>
        <begin position="100"/>
        <end position="173"/>
    </location>
</feature>
<dbReference type="Proteomes" id="UP000179251">
    <property type="component" value="Unassembled WGS sequence"/>
</dbReference>
<organism evidence="3 4">
    <name type="scientific">Candidatus Giovannonibacteria bacterium RIFCSPHIGHO2_01_FULL_45_23</name>
    <dbReference type="NCBI Taxonomy" id="1798325"/>
    <lineage>
        <taxon>Bacteria</taxon>
        <taxon>Candidatus Giovannoniibacteriota</taxon>
    </lineage>
</organism>
<accession>A0A1F5VFH5</accession>
<protein>
    <recommendedName>
        <fullName evidence="2">Transcriptional repressor PaaX-like central Cas2-like domain-containing protein</fullName>
    </recommendedName>
</protein>
<name>A0A1F5VFH5_9BACT</name>